<dbReference type="Gene3D" id="2.130.10.10">
    <property type="entry name" value="YVTN repeat-like/Quinoprotein amine dehydrogenase"/>
    <property type="match status" value="2"/>
</dbReference>
<feature type="domain" description="Pyrrolo-quinoline quinone repeat" evidence="1">
    <location>
        <begin position="370"/>
        <end position="474"/>
    </location>
</feature>
<feature type="domain" description="Pyrrolo-quinoline quinone repeat" evidence="1">
    <location>
        <begin position="284"/>
        <end position="363"/>
    </location>
</feature>
<dbReference type="InterPro" id="IPR002372">
    <property type="entry name" value="PQQ_rpt_dom"/>
</dbReference>
<dbReference type="AlphaFoldDB" id="A0A7C4LT46"/>
<protein>
    <submittedName>
        <fullName evidence="2">Pyrrolo-quinoline quinone</fullName>
    </submittedName>
</protein>
<dbReference type="SUPFAM" id="SSF50998">
    <property type="entry name" value="Quinoprotein alcohol dehydrogenase-like"/>
    <property type="match status" value="2"/>
</dbReference>
<evidence type="ECO:0000313" key="2">
    <source>
        <dbReference type="EMBL" id="HGT41131.1"/>
    </source>
</evidence>
<proteinExistence type="predicted"/>
<feature type="domain" description="Pyrrolo-quinoline quinone repeat" evidence="1">
    <location>
        <begin position="149"/>
        <end position="269"/>
    </location>
</feature>
<gene>
    <name evidence="2" type="ORF">ENS64_17940</name>
</gene>
<organism evidence="2">
    <name type="scientific">Schlesneria paludicola</name>
    <dbReference type="NCBI Taxonomy" id="360056"/>
    <lineage>
        <taxon>Bacteria</taxon>
        <taxon>Pseudomonadati</taxon>
        <taxon>Planctomycetota</taxon>
        <taxon>Planctomycetia</taxon>
        <taxon>Planctomycetales</taxon>
        <taxon>Planctomycetaceae</taxon>
        <taxon>Schlesneria</taxon>
    </lineage>
</organism>
<dbReference type="EMBL" id="DSVQ01000019">
    <property type="protein sequence ID" value="HGT41131.1"/>
    <property type="molecule type" value="Genomic_DNA"/>
</dbReference>
<reference evidence="2" key="1">
    <citation type="journal article" date="2020" name="mSystems">
        <title>Genome- and Community-Level Interaction Insights into Carbon Utilization and Element Cycling Functions of Hydrothermarchaeota in Hydrothermal Sediment.</title>
        <authorList>
            <person name="Zhou Z."/>
            <person name="Liu Y."/>
            <person name="Xu W."/>
            <person name="Pan J."/>
            <person name="Luo Z.H."/>
            <person name="Li M."/>
        </authorList>
    </citation>
    <scope>NUCLEOTIDE SEQUENCE [LARGE SCALE GENOMIC DNA]</scope>
    <source>
        <strain evidence="2">SpSt-508</strain>
    </source>
</reference>
<name>A0A7C4LT46_9PLAN</name>
<evidence type="ECO:0000259" key="1">
    <source>
        <dbReference type="Pfam" id="PF13360"/>
    </source>
</evidence>
<dbReference type="InterPro" id="IPR018391">
    <property type="entry name" value="PQQ_b-propeller_rpt"/>
</dbReference>
<dbReference type="PANTHER" id="PTHR34512">
    <property type="entry name" value="CELL SURFACE PROTEIN"/>
    <property type="match status" value="1"/>
</dbReference>
<comment type="caution">
    <text evidence="2">The sequence shown here is derived from an EMBL/GenBank/DDBJ whole genome shotgun (WGS) entry which is preliminary data.</text>
</comment>
<dbReference type="SMART" id="SM00564">
    <property type="entry name" value="PQQ"/>
    <property type="match status" value="4"/>
</dbReference>
<dbReference type="InterPro" id="IPR011047">
    <property type="entry name" value="Quinoprotein_ADH-like_sf"/>
</dbReference>
<dbReference type="InterPro" id="IPR015943">
    <property type="entry name" value="WD40/YVTN_repeat-like_dom_sf"/>
</dbReference>
<dbReference type="PANTHER" id="PTHR34512:SF30">
    <property type="entry name" value="OUTER MEMBRANE PROTEIN ASSEMBLY FACTOR BAMB"/>
    <property type="match status" value="1"/>
</dbReference>
<dbReference type="Pfam" id="PF13360">
    <property type="entry name" value="PQQ_2"/>
    <property type="match status" value="3"/>
</dbReference>
<accession>A0A7C4LT46</accession>
<sequence>MAASGQLQSHDRIHWTDVARVSQRVRRSPNITLDDYVEWHGSATRSGSSRSHLSAVVVYRPGIALLPFQLYDHTSQPATSVVRHLPFRSRIMRWYLGWMLMCSATWSLSAAEPSTGSPWPGFRGRGDSHATVANLPISWELRSRTPGSWTIRLPGYGQSSPVVWGDRVYVTSVSGEQKEHLHVLAIRLTDGSRLWQRDFSGSQRVPDSDAVSRGAPTPCVDSQRLYTVFESGDVMALTHDGDLVWERSLVREYGELKGPHGYASSPVLADERLLIQVCHSGPSYVLAIDPATGKNLWKVDHPSQIGWSTPAVFQHGATKGMIVSTVGSVRAYALEDGRPLWWVTGLHGNSTATPTVTDDLVVIGGSNEPGGGGFRPAGAGGSLAIRLGGAGDVSESHVVWKSSRISTGYASPLVVDGLAYFVGRIGTLQCVDARSGEVKWQHRLPGEAWASPVHVAGTVMFFCKDGAVVALKAGAELKELGESTLSVTDIVYGVAAVDGAWLVRTGRSLIKIAHPAP</sequence>